<accession>A0A0P9GTN4</accession>
<keyword evidence="6 7" id="KW-0472">Membrane</keyword>
<feature type="transmembrane region" description="Helical" evidence="8">
    <location>
        <begin position="74"/>
        <end position="95"/>
    </location>
</feature>
<dbReference type="STRING" id="471514.AN477_05955"/>
<feature type="transmembrane region" description="Helical" evidence="8">
    <location>
        <begin position="186"/>
        <end position="209"/>
    </location>
</feature>
<evidence type="ECO:0000256" key="8">
    <source>
        <dbReference type="SAM" id="Phobius"/>
    </source>
</evidence>
<dbReference type="PANTHER" id="PTHR31806">
    <property type="entry name" value="PURINE-CYTOSINE PERMEASE FCY2-RELATED"/>
    <property type="match status" value="1"/>
</dbReference>
<evidence type="ECO:0000313" key="9">
    <source>
        <dbReference type="EMBL" id="KPV44547.1"/>
    </source>
</evidence>
<feature type="transmembrane region" description="Helical" evidence="8">
    <location>
        <begin position="452"/>
        <end position="475"/>
    </location>
</feature>
<keyword evidence="5 8" id="KW-1133">Transmembrane helix</keyword>
<dbReference type="InterPro" id="IPR026030">
    <property type="entry name" value="Pur-cyt_permease_Fcy2/21/22"/>
</dbReference>
<dbReference type="Pfam" id="PF02133">
    <property type="entry name" value="Transp_cyt_pur"/>
    <property type="match status" value="1"/>
</dbReference>
<evidence type="ECO:0000256" key="4">
    <source>
        <dbReference type="ARBA" id="ARBA00022692"/>
    </source>
</evidence>
<evidence type="ECO:0000313" key="10">
    <source>
        <dbReference type="Proteomes" id="UP000050482"/>
    </source>
</evidence>
<sequence length="495" mass="52874">MSQVVRSPLSVDADAQRDEAFHLETEGIGVISEAKRHGRPRQLFFVWFAAVLTFTGVVTGQLFTALGLNVWESMLVALICSASFAVLGYASATGPKGGTVTLTISRAAFGARANRVPAFFSWLTAVGWESVTMVLTVWAFLSLAQYIGLPSSGVGPTVIALIITLVLTYTVPILGHATLVTVQRVLAFVLTICAVLVVIAIIPHVHWAYSTPVKDMAAAGPFPTFLLAASIGLASTFYGWVNFAADYSRYMPKSTPTRKIVGVTFAGGGIANFVMMTVGILLGTFVSGKAYAADPVMAIAKSVPAWAAIPFLIAVIVGDITANYLNAYSSGMSFLSMGIRIRRYWAVAVDGVICTLIGIYAIFFSSNFVTFFQNFLDIMIVFIGPWAVIFLLNHMMVKGNYNSDGLASDAKGSAYWFSSGTNWRAMGSYIIGVVATFFAANGALWASPLTKMWFGGADLTAFVAPIVTGIIFYLVSAGRRQSALSTPSKTEPTIG</sequence>
<keyword evidence="10" id="KW-1185">Reference proteome</keyword>
<evidence type="ECO:0000256" key="2">
    <source>
        <dbReference type="ARBA" id="ARBA00008974"/>
    </source>
</evidence>
<dbReference type="InterPro" id="IPR001248">
    <property type="entry name" value="Pur-cyt_permease"/>
</dbReference>
<dbReference type="PIRSF" id="PIRSF002744">
    <property type="entry name" value="Pur-cyt_permease"/>
    <property type="match status" value="1"/>
</dbReference>
<dbReference type="OrthoDB" id="9809167at2"/>
<comment type="similarity">
    <text evidence="2 7">Belongs to the purine-cytosine permease (2.A.39) family.</text>
</comment>
<gene>
    <name evidence="9" type="ORF">AN477_05955</name>
</gene>
<protein>
    <submittedName>
        <fullName evidence="9">Allantoin permease</fullName>
    </submittedName>
</protein>
<dbReference type="EMBL" id="LJCO01000030">
    <property type="protein sequence ID" value="KPV44547.1"/>
    <property type="molecule type" value="Genomic_DNA"/>
</dbReference>
<dbReference type="GO" id="GO:0022857">
    <property type="term" value="F:transmembrane transporter activity"/>
    <property type="evidence" value="ECO:0007669"/>
    <property type="project" value="InterPro"/>
</dbReference>
<dbReference type="AlphaFoldDB" id="A0A0P9GTN4"/>
<evidence type="ECO:0000256" key="3">
    <source>
        <dbReference type="ARBA" id="ARBA00022448"/>
    </source>
</evidence>
<feature type="transmembrane region" description="Helical" evidence="8">
    <location>
        <begin position="221"/>
        <end position="241"/>
    </location>
</feature>
<comment type="subcellular location">
    <subcellularLocation>
        <location evidence="1">Membrane</location>
        <topology evidence="1">Multi-pass membrane protein</topology>
    </subcellularLocation>
</comment>
<dbReference type="PATRIC" id="fig|471514.4.peg.4164"/>
<feature type="transmembrane region" description="Helical" evidence="8">
    <location>
        <begin position="261"/>
        <end position="285"/>
    </location>
</feature>
<feature type="transmembrane region" description="Helical" evidence="8">
    <location>
        <begin position="345"/>
        <end position="365"/>
    </location>
</feature>
<dbReference type="GO" id="GO:0005886">
    <property type="term" value="C:plasma membrane"/>
    <property type="evidence" value="ECO:0007669"/>
    <property type="project" value="TreeGrafter"/>
</dbReference>
<keyword evidence="3 7" id="KW-0813">Transport</keyword>
<dbReference type="Proteomes" id="UP000050482">
    <property type="component" value="Unassembled WGS sequence"/>
</dbReference>
<reference evidence="9 10" key="1">
    <citation type="submission" date="2015-09" db="EMBL/GenBank/DDBJ databases">
        <title>Draft genome sequence of Alicyclobacillus ferrooxydans DSM 22381.</title>
        <authorList>
            <person name="Hemp J."/>
        </authorList>
    </citation>
    <scope>NUCLEOTIDE SEQUENCE [LARGE SCALE GENOMIC DNA]</scope>
    <source>
        <strain evidence="9 10">TC-34</strain>
    </source>
</reference>
<evidence type="ECO:0000256" key="5">
    <source>
        <dbReference type="ARBA" id="ARBA00022989"/>
    </source>
</evidence>
<proteinExistence type="inferred from homology"/>
<organism evidence="9 10">
    <name type="scientific">Alicyclobacillus ferrooxydans</name>
    <dbReference type="NCBI Taxonomy" id="471514"/>
    <lineage>
        <taxon>Bacteria</taxon>
        <taxon>Bacillati</taxon>
        <taxon>Bacillota</taxon>
        <taxon>Bacilli</taxon>
        <taxon>Bacillales</taxon>
        <taxon>Alicyclobacillaceae</taxon>
        <taxon>Alicyclobacillus</taxon>
    </lineage>
</organism>
<feature type="transmembrane region" description="Helical" evidence="8">
    <location>
        <begin position="426"/>
        <end position="446"/>
    </location>
</feature>
<name>A0A0P9GTN4_9BACL</name>
<feature type="transmembrane region" description="Helical" evidence="8">
    <location>
        <begin position="371"/>
        <end position="392"/>
    </location>
</feature>
<evidence type="ECO:0000256" key="1">
    <source>
        <dbReference type="ARBA" id="ARBA00004141"/>
    </source>
</evidence>
<comment type="caution">
    <text evidence="9">The sequence shown here is derived from an EMBL/GenBank/DDBJ whole genome shotgun (WGS) entry which is preliminary data.</text>
</comment>
<feature type="transmembrane region" description="Helical" evidence="8">
    <location>
        <begin position="305"/>
        <end position="325"/>
    </location>
</feature>
<dbReference type="RefSeq" id="WP_054968261.1">
    <property type="nucleotide sequence ID" value="NZ_LJCO01000030.1"/>
</dbReference>
<dbReference type="PANTHER" id="PTHR31806:SF1">
    <property type="entry name" value="PURINE-CYTOSINE PERMEASE FCY2-RELATED"/>
    <property type="match status" value="1"/>
</dbReference>
<feature type="transmembrane region" description="Helical" evidence="8">
    <location>
        <begin position="153"/>
        <end position="174"/>
    </location>
</feature>
<evidence type="ECO:0000256" key="6">
    <source>
        <dbReference type="ARBA" id="ARBA00023136"/>
    </source>
</evidence>
<feature type="transmembrane region" description="Helical" evidence="8">
    <location>
        <begin position="116"/>
        <end position="141"/>
    </location>
</feature>
<feature type="transmembrane region" description="Helical" evidence="8">
    <location>
        <begin position="44"/>
        <end position="68"/>
    </location>
</feature>
<keyword evidence="4 8" id="KW-0812">Transmembrane</keyword>
<dbReference type="Gene3D" id="1.10.4160.10">
    <property type="entry name" value="Hydantoin permease"/>
    <property type="match status" value="1"/>
</dbReference>
<evidence type="ECO:0000256" key="7">
    <source>
        <dbReference type="PIRNR" id="PIRNR002744"/>
    </source>
</evidence>